<organism evidence="1 2">
    <name type="scientific">Ridgeia piscesae</name>
    <name type="common">Tubeworm</name>
    <dbReference type="NCBI Taxonomy" id="27915"/>
    <lineage>
        <taxon>Eukaryota</taxon>
        <taxon>Metazoa</taxon>
        <taxon>Spiralia</taxon>
        <taxon>Lophotrochozoa</taxon>
        <taxon>Annelida</taxon>
        <taxon>Polychaeta</taxon>
        <taxon>Sedentaria</taxon>
        <taxon>Canalipalpata</taxon>
        <taxon>Sabellida</taxon>
        <taxon>Siboglinidae</taxon>
        <taxon>Ridgeia</taxon>
    </lineage>
</organism>
<comment type="caution">
    <text evidence="1">The sequence shown here is derived from an EMBL/GenBank/DDBJ whole genome shotgun (WGS) entry which is preliminary data.</text>
</comment>
<proteinExistence type="predicted"/>
<gene>
    <name evidence="1" type="ORF">NP493_1526g00000</name>
</gene>
<evidence type="ECO:0000313" key="1">
    <source>
        <dbReference type="EMBL" id="KAK2162381.1"/>
    </source>
</evidence>
<evidence type="ECO:0000313" key="2">
    <source>
        <dbReference type="Proteomes" id="UP001209878"/>
    </source>
</evidence>
<sequence length="251" mass="26727">MDDIHANTRSRVVSIDGSANDDCGTNAVGPCSTLDYVFRTLLPGDKILLSSTGTAHTPFLHCSDRQYTLNDSVELIGIGKSKAVVGCTELNGGIKTLITSRAILRLVAARPGLEISLANIEFRQINLTVSGFSVNARNCSFVETNTLLESTSVSGGVDVALTTSAWRGHTHCHQDVCFPSNELHVSGDLGAVHLAANKFQQTAVEVLLTAESRVVFERNRMVGLDGQRPVLSGLVVLMAPHVTKATVITAT</sequence>
<name>A0AAD9K0N9_RIDPI</name>
<reference evidence="1" key="1">
    <citation type="journal article" date="2023" name="Mol. Biol. Evol.">
        <title>Third-Generation Sequencing Reveals the Adaptive Role of the Epigenome in Three Deep-Sea Polychaetes.</title>
        <authorList>
            <person name="Perez M."/>
            <person name="Aroh O."/>
            <person name="Sun Y."/>
            <person name="Lan Y."/>
            <person name="Juniper S.K."/>
            <person name="Young C.R."/>
            <person name="Angers B."/>
            <person name="Qian P.Y."/>
        </authorList>
    </citation>
    <scope>NUCLEOTIDE SEQUENCE</scope>
    <source>
        <strain evidence="1">R07B-5</strain>
    </source>
</reference>
<protein>
    <submittedName>
        <fullName evidence="1">Uncharacterized protein</fullName>
    </submittedName>
</protein>
<accession>A0AAD9K0N9</accession>
<keyword evidence="2" id="KW-1185">Reference proteome</keyword>
<dbReference type="Proteomes" id="UP001209878">
    <property type="component" value="Unassembled WGS sequence"/>
</dbReference>
<dbReference type="AlphaFoldDB" id="A0AAD9K0N9"/>
<dbReference type="EMBL" id="JAODUO010001526">
    <property type="protein sequence ID" value="KAK2162381.1"/>
    <property type="molecule type" value="Genomic_DNA"/>
</dbReference>